<dbReference type="PANTHER" id="PTHR32182:SF22">
    <property type="entry name" value="ATP-DEPENDENT ENDONUCLEASE, OLD FAMILY-RELATED"/>
    <property type="match status" value="1"/>
</dbReference>
<gene>
    <name evidence="2" type="ORF">SOCE836_103720</name>
</gene>
<dbReference type="GO" id="GO:0006302">
    <property type="term" value="P:double-strand break repair"/>
    <property type="evidence" value="ECO:0007669"/>
    <property type="project" value="TreeGrafter"/>
</dbReference>
<dbReference type="Pfam" id="PF13175">
    <property type="entry name" value="AAA_15"/>
    <property type="match status" value="1"/>
</dbReference>
<dbReference type="AlphaFoldDB" id="A0A4V0NHW9"/>
<evidence type="ECO:0000313" key="2">
    <source>
        <dbReference type="EMBL" id="AUX38132.1"/>
    </source>
</evidence>
<sequence>MPHLRRISVENYRAFERGLDLDLRPLTLIYGKNNAGKSSVVRLAGILHDSVKEGSKSPFELGGAAGGNAFFVDVLNARARDEGKSFLELTLGWDDNVEATWRIGHHESGGVNWVRVEQLLVKSGGALAHYAEPTVLEATPPEGATHIPALSFGGLVPLEGPALPTAVSDLRARLLELRGHVQYLSAVRAPSPKTVETRGVQPDLSANGSEAQEILLYDRAAQTEVEEWLRAEVDRDLRRERTGDNSWRWLLPPRAAPTLSIPFASTGEGMTQVLPILVALAQRRSEARPDGTRMFALEEPTTHLHDDLQIRLARHFATIAMAAEPPVILLETHARPLLLGVQRAILKEGLDPARVILYWVDQDETGVSRAEPVEFDTNGLPTSSTLRSAFTDERRLLQELSRAHLRGPVYEAPKEEPPTR</sequence>
<evidence type="ECO:0000259" key="1">
    <source>
        <dbReference type="Pfam" id="PF13175"/>
    </source>
</evidence>
<organism evidence="2 3">
    <name type="scientific">Sorangium cellulosum</name>
    <name type="common">Polyangium cellulosum</name>
    <dbReference type="NCBI Taxonomy" id="56"/>
    <lineage>
        <taxon>Bacteria</taxon>
        <taxon>Pseudomonadati</taxon>
        <taxon>Myxococcota</taxon>
        <taxon>Polyangia</taxon>
        <taxon>Polyangiales</taxon>
        <taxon>Polyangiaceae</taxon>
        <taxon>Sorangium</taxon>
    </lineage>
</organism>
<dbReference type="Proteomes" id="UP000295497">
    <property type="component" value="Chromosome"/>
</dbReference>
<feature type="domain" description="Endonuclease GajA/Old nuclease/RecF-like AAA" evidence="1">
    <location>
        <begin position="4"/>
        <end position="46"/>
    </location>
</feature>
<evidence type="ECO:0000313" key="3">
    <source>
        <dbReference type="Proteomes" id="UP000295497"/>
    </source>
</evidence>
<dbReference type="RefSeq" id="WP_129580622.1">
    <property type="nucleotide sequence ID" value="NZ_CP012672.1"/>
</dbReference>
<dbReference type="PANTHER" id="PTHR32182">
    <property type="entry name" value="DNA REPLICATION AND REPAIR PROTEIN RECF"/>
    <property type="match status" value="1"/>
</dbReference>
<name>A0A4V0NHW9_SORCE</name>
<dbReference type="SUPFAM" id="SSF52540">
    <property type="entry name" value="P-loop containing nucleoside triphosphate hydrolases"/>
    <property type="match status" value="1"/>
</dbReference>
<dbReference type="GO" id="GO:0000731">
    <property type="term" value="P:DNA synthesis involved in DNA repair"/>
    <property type="evidence" value="ECO:0007669"/>
    <property type="project" value="TreeGrafter"/>
</dbReference>
<accession>A0A4V0NHW9</accession>
<reference evidence="2 3" key="1">
    <citation type="submission" date="2015-09" db="EMBL/GenBank/DDBJ databases">
        <title>Sorangium comparison.</title>
        <authorList>
            <person name="Zaburannyi N."/>
            <person name="Bunk B."/>
            <person name="Overmann J."/>
            <person name="Mueller R."/>
        </authorList>
    </citation>
    <scope>NUCLEOTIDE SEQUENCE [LARGE SCALE GENOMIC DNA]</scope>
    <source>
        <strain evidence="2 3">So ce836</strain>
    </source>
</reference>
<dbReference type="EMBL" id="CP012672">
    <property type="protein sequence ID" value="AUX38132.1"/>
    <property type="molecule type" value="Genomic_DNA"/>
</dbReference>
<dbReference type="Gene3D" id="3.40.50.300">
    <property type="entry name" value="P-loop containing nucleotide triphosphate hydrolases"/>
    <property type="match status" value="1"/>
</dbReference>
<protein>
    <recommendedName>
        <fullName evidence="1">Endonuclease GajA/Old nuclease/RecF-like AAA domain-containing protein</fullName>
    </recommendedName>
</protein>
<dbReference type="InterPro" id="IPR027417">
    <property type="entry name" value="P-loop_NTPase"/>
</dbReference>
<proteinExistence type="predicted"/>
<dbReference type="InterPro" id="IPR041685">
    <property type="entry name" value="AAA_GajA/Old/RecF-like"/>
</dbReference>